<dbReference type="Proteomes" id="UP000030748">
    <property type="component" value="Unassembled WGS sequence"/>
</dbReference>
<keyword evidence="2" id="KW-1133">Transmembrane helix</keyword>
<organism evidence="3 4">
    <name type="scientific">Erythranthe guttata</name>
    <name type="common">Yellow monkey flower</name>
    <name type="synonym">Mimulus guttatus</name>
    <dbReference type="NCBI Taxonomy" id="4155"/>
    <lineage>
        <taxon>Eukaryota</taxon>
        <taxon>Viridiplantae</taxon>
        <taxon>Streptophyta</taxon>
        <taxon>Embryophyta</taxon>
        <taxon>Tracheophyta</taxon>
        <taxon>Spermatophyta</taxon>
        <taxon>Magnoliopsida</taxon>
        <taxon>eudicotyledons</taxon>
        <taxon>Gunneridae</taxon>
        <taxon>Pentapetalae</taxon>
        <taxon>asterids</taxon>
        <taxon>lamiids</taxon>
        <taxon>Lamiales</taxon>
        <taxon>Phrymaceae</taxon>
        <taxon>Erythranthe</taxon>
    </lineage>
</organism>
<evidence type="ECO:0008006" key="5">
    <source>
        <dbReference type="Google" id="ProtNLM"/>
    </source>
</evidence>
<dbReference type="STRING" id="4155.A0A022R6Z9"/>
<name>A0A022R6Z9_ERYGU</name>
<gene>
    <name evidence="3" type="ORF">MIMGU_mgv1a001297mg</name>
</gene>
<dbReference type="PANTHER" id="PTHR31860:SF3">
    <property type="entry name" value="PROTEIN, PUTATIVE (DUF639)-RELATED"/>
    <property type="match status" value="1"/>
</dbReference>
<evidence type="ECO:0000313" key="4">
    <source>
        <dbReference type="Proteomes" id="UP000030748"/>
    </source>
</evidence>
<dbReference type="InterPro" id="IPR006927">
    <property type="entry name" value="DUF639"/>
</dbReference>
<feature type="transmembrane region" description="Helical" evidence="2">
    <location>
        <begin position="758"/>
        <end position="784"/>
    </location>
</feature>
<keyword evidence="2" id="KW-0472">Membrane</keyword>
<dbReference type="AlphaFoldDB" id="A0A022R6Z9"/>
<dbReference type="OrthoDB" id="634852at2759"/>
<protein>
    <recommendedName>
        <fullName evidence="5">GRAM domain-containing protein</fullName>
    </recommendedName>
</protein>
<evidence type="ECO:0000256" key="1">
    <source>
        <dbReference type="SAM" id="MobiDB-lite"/>
    </source>
</evidence>
<sequence length="845" mass="95313">MLSKFPVRMPQIKPPPPPRFSAVRHRFQQKQLFFKVVCCEKNLPSSDSPNSSSSSDSPPSSKFGFKVVVQSLGDKNWKFNDLDTHAMQESVNKMLSKTQSFFTELTSPLVKSVNERRPNVQNDSEDMEDMLITEQTVNIRTPQGDLSDASIISIEQFSRMNGLTGLKMQKIFKALVSESVYNDPRNLVEYCCFRFLSRNGVEVHPGLKEPAFQRLIFITMLAWENPCKEGNGNRSKLPERNTIQRKLVGEKAFVRIAPAVSGVADWATAHNLFKALAGDDKGISFSIWSTYINELIKVHEGRKSYQSQEVPEISKEKILCLGSSRKQPVIKWEKNIAWPGKLTLTDKALYFETVGLRGDRESIRLDLTHKDTKIEKTRVGPLGSNLFDSAISVTSGSESKSLVLEFIDLGGEMRRDVWYAFINEVISLYKFTNEYGPKEGDKSIYEIYGAQKGSDRAATHALNAIARLQALQFMRRTLDEPTKLVPFSYLTNAPFGDVVLQTLAVNFWGGPITKKWTEVDYEMGPRVGPVGEGLEYSNHVYDVDGSAYLRKWMKSSSWGSNASLVFWKNSGSAKSGVVLSKNLVVAGVNLVERAANICRDKYRVAEKTQATIDDAMIEGIPSNIDLFKELVLPLTLTAKNFDKLRQWDDPLVTGSFLAFVYTLIFRNLLWYAFPVTLMILSAGMLLLKGLKEQGRLGRFFGKITIYDQPPSNTIQKIMAVKEAIREVEKMLQNMNVVLLKIRSIILAGHPQVTTEVALVLLLGSTTLLLVPFKYILAFIIFDLFTRELEFRRQMVEAFTTLLKERWDAVPAAPVVVLPLVEEESKALQKKRVDKVKPERTTQNTS</sequence>
<dbReference type="eggNOG" id="ENOG502QQQE">
    <property type="taxonomic scope" value="Eukaryota"/>
</dbReference>
<dbReference type="Pfam" id="PF04842">
    <property type="entry name" value="DUF639"/>
    <property type="match status" value="1"/>
</dbReference>
<dbReference type="PANTHER" id="PTHR31860">
    <property type="entry name" value="HEAT-INDUCIBLE TRANSCRIPTION REPRESSOR (DUF639)-RELATED"/>
    <property type="match status" value="1"/>
</dbReference>
<evidence type="ECO:0000256" key="2">
    <source>
        <dbReference type="SAM" id="Phobius"/>
    </source>
</evidence>
<dbReference type="OMA" id="WYAFINE"/>
<reference evidence="3 4" key="1">
    <citation type="journal article" date="2013" name="Proc. Natl. Acad. Sci. U.S.A.">
        <title>Fine-scale variation in meiotic recombination in Mimulus inferred from population shotgun sequencing.</title>
        <authorList>
            <person name="Hellsten U."/>
            <person name="Wright K.M."/>
            <person name="Jenkins J."/>
            <person name="Shu S."/>
            <person name="Yuan Y."/>
            <person name="Wessler S.R."/>
            <person name="Schmutz J."/>
            <person name="Willis J.H."/>
            <person name="Rokhsar D.S."/>
        </authorList>
    </citation>
    <scope>NUCLEOTIDE SEQUENCE [LARGE SCALE GENOMIC DNA]</scope>
    <source>
        <strain evidence="4">cv. DUN x IM62</strain>
    </source>
</reference>
<dbReference type="EMBL" id="KI630619">
    <property type="protein sequence ID" value="EYU35443.1"/>
    <property type="molecule type" value="Genomic_DNA"/>
</dbReference>
<dbReference type="KEGG" id="egt:105960171"/>
<proteinExistence type="predicted"/>
<feature type="region of interest" description="Disordered" evidence="1">
    <location>
        <begin position="1"/>
        <end position="20"/>
    </location>
</feature>
<dbReference type="PhylomeDB" id="A0A022R6Z9"/>
<keyword evidence="2" id="KW-0812">Transmembrane</keyword>
<accession>A0A022R6Z9</accession>
<evidence type="ECO:0000313" key="3">
    <source>
        <dbReference type="EMBL" id="EYU35443.1"/>
    </source>
</evidence>
<feature type="transmembrane region" description="Helical" evidence="2">
    <location>
        <begin position="668"/>
        <end position="687"/>
    </location>
</feature>
<keyword evidence="4" id="KW-1185">Reference proteome</keyword>